<proteinExistence type="predicted"/>
<evidence type="ECO:0000256" key="2">
    <source>
        <dbReference type="ARBA" id="ARBA00023125"/>
    </source>
</evidence>
<dbReference type="PANTHER" id="PTHR47506">
    <property type="entry name" value="TRANSCRIPTIONAL REGULATORY PROTEIN"/>
    <property type="match status" value="1"/>
</dbReference>
<evidence type="ECO:0000256" key="1">
    <source>
        <dbReference type="ARBA" id="ARBA00023015"/>
    </source>
</evidence>
<dbReference type="PRINTS" id="PR00455">
    <property type="entry name" value="HTHTETR"/>
</dbReference>
<dbReference type="Proteomes" id="UP000291832">
    <property type="component" value="Unassembled WGS sequence"/>
</dbReference>
<dbReference type="Pfam" id="PF00440">
    <property type="entry name" value="TetR_N"/>
    <property type="match status" value="1"/>
</dbReference>
<dbReference type="SUPFAM" id="SSF46689">
    <property type="entry name" value="Homeodomain-like"/>
    <property type="match status" value="1"/>
</dbReference>
<dbReference type="RefSeq" id="WP_130453143.1">
    <property type="nucleotide sequence ID" value="NZ_QYAG01000001.1"/>
</dbReference>
<dbReference type="OrthoDB" id="116659at2"/>
<name>A0A4Q7U3P5_9MICO</name>
<dbReference type="InterPro" id="IPR001647">
    <property type="entry name" value="HTH_TetR"/>
</dbReference>
<keyword evidence="2 4" id="KW-0238">DNA-binding</keyword>
<keyword evidence="1" id="KW-0805">Transcription regulation</keyword>
<keyword evidence="3" id="KW-0804">Transcription</keyword>
<dbReference type="AlphaFoldDB" id="A0A4Q7U3P5"/>
<evidence type="ECO:0000256" key="4">
    <source>
        <dbReference type="PROSITE-ProRule" id="PRU00335"/>
    </source>
</evidence>
<organism evidence="6 7">
    <name type="scientific">Leucobacter luti</name>
    <dbReference type="NCBI Taxonomy" id="340320"/>
    <lineage>
        <taxon>Bacteria</taxon>
        <taxon>Bacillati</taxon>
        <taxon>Actinomycetota</taxon>
        <taxon>Actinomycetes</taxon>
        <taxon>Micrococcales</taxon>
        <taxon>Microbacteriaceae</taxon>
        <taxon>Leucobacter</taxon>
    </lineage>
</organism>
<gene>
    <name evidence="6" type="ORF">EV139_0929</name>
</gene>
<dbReference type="PROSITE" id="PS01081">
    <property type="entry name" value="HTH_TETR_1"/>
    <property type="match status" value="1"/>
</dbReference>
<dbReference type="Gene3D" id="1.10.357.10">
    <property type="entry name" value="Tetracycline Repressor, domain 2"/>
    <property type="match status" value="1"/>
</dbReference>
<keyword evidence="7" id="KW-1185">Reference proteome</keyword>
<dbReference type="EMBL" id="SHKI01000003">
    <property type="protein sequence ID" value="RZT66802.1"/>
    <property type="molecule type" value="Genomic_DNA"/>
</dbReference>
<accession>A0A4Q7U3P5</accession>
<comment type="caution">
    <text evidence="6">The sequence shown here is derived from an EMBL/GenBank/DDBJ whole genome shotgun (WGS) entry which is preliminary data.</text>
</comment>
<dbReference type="PANTHER" id="PTHR47506:SF1">
    <property type="entry name" value="HTH-TYPE TRANSCRIPTIONAL REGULATOR YJDC"/>
    <property type="match status" value="1"/>
</dbReference>
<dbReference type="GO" id="GO:0003677">
    <property type="term" value="F:DNA binding"/>
    <property type="evidence" value="ECO:0007669"/>
    <property type="project" value="UniProtKB-UniRule"/>
</dbReference>
<evidence type="ECO:0000313" key="6">
    <source>
        <dbReference type="EMBL" id="RZT66802.1"/>
    </source>
</evidence>
<evidence type="ECO:0000256" key="3">
    <source>
        <dbReference type="ARBA" id="ARBA00023163"/>
    </source>
</evidence>
<feature type="domain" description="HTH tetR-type" evidence="5">
    <location>
        <begin position="5"/>
        <end position="65"/>
    </location>
</feature>
<evidence type="ECO:0000313" key="7">
    <source>
        <dbReference type="Proteomes" id="UP000291832"/>
    </source>
</evidence>
<protein>
    <submittedName>
        <fullName evidence="6">TetR family transcriptional regulator</fullName>
    </submittedName>
</protein>
<reference evidence="6 7" key="1">
    <citation type="journal article" date="2015" name="Stand. Genomic Sci.">
        <title>Genomic Encyclopedia of Bacterial and Archaeal Type Strains, Phase III: the genomes of soil and plant-associated and newly described type strains.</title>
        <authorList>
            <person name="Whitman W.B."/>
            <person name="Woyke T."/>
            <person name="Klenk H.P."/>
            <person name="Zhou Y."/>
            <person name="Lilburn T.G."/>
            <person name="Beck B.J."/>
            <person name="De Vos P."/>
            <person name="Vandamme P."/>
            <person name="Eisen J.A."/>
            <person name="Garrity G."/>
            <person name="Hugenholtz P."/>
            <person name="Kyrpides N.C."/>
        </authorList>
    </citation>
    <scope>NUCLEOTIDE SEQUENCE [LARGE SCALE GENOMIC DNA]</scope>
    <source>
        <strain evidence="6 7">RF6</strain>
    </source>
</reference>
<feature type="DNA-binding region" description="H-T-H motif" evidence="4">
    <location>
        <begin position="28"/>
        <end position="47"/>
    </location>
</feature>
<dbReference type="PROSITE" id="PS50977">
    <property type="entry name" value="HTH_TETR_2"/>
    <property type="match status" value="1"/>
</dbReference>
<dbReference type="InterPro" id="IPR023772">
    <property type="entry name" value="DNA-bd_HTH_TetR-type_CS"/>
</dbReference>
<sequence length="198" mass="20309">MAVAPSTADRILDTSLGVFCRYGFQKTSMQNIAAAAGISRAAVYLHFANKEEVFRAGSLRAHTAALDAVDAALGSPADIFAGVQAALTAYFDGLMSEIAASPHGPELFDANRELIGDVVRHTRAALLDRLTLALDAADARGEIALAGADISGAQLATLLVATAEGLKHDPLAGVSLAEGIGMQLRALRVGIAASRAAA</sequence>
<evidence type="ECO:0000259" key="5">
    <source>
        <dbReference type="PROSITE" id="PS50977"/>
    </source>
</evidence>
<dbReference type="InterPro" id="IPR009057">
    <property type="entry name" value="Homeodomain-like_sf"/>
</dbReference>